<dbReference type="Gene3D" id="1.10.1790.10">
    <property type="entry name" value="PRD domain"/>
    <property type="match status" value="1"/>
</dbReference>
<dbReference type="RefSeq" id="WP_058918829.1">
    <property type="nucleotide sequence ID" value="NZ_JBHSQC010000011.1"/>
</dbReference>
<comment type="caution">
    <text evidence="2">The sequence shown here is derived from an EMBL/GenBank/DDBJ whole genome shotgun (WGS) entry which is preliminary data.</text>
</comment>
<dbReference type="SUPFAM" id="SSF63520">
    <property type="entry name" value="PTS-regulatory domain, PRD"/>
    <property type="match status" value="1"/>
</dbReference>
<name>A0ABW4NIT4_9LACT</name>
<gene>
    <name evidence="2" type="ORF">ACFSBK_00200</name>
</gene>
<dbReference type="PROSITE" id="PS51372">
    <property type="entry name" value="PRD_2"/>
    <property type="match status" value="1"/>
</dbReference>
<sequence>MIQEKLTILKENNVINDLVYDYAQEVLEFMKVQNIISNEDEADTFITHLAMATARQYTEEAVDSVDKMISEQITADEKYDEALKYWKKIAALAPISFRENEAEYFHLHLVTLLNN</sequence>
<reference evidence="3" key="1">
    <citation type="journal article" date="2019" name="Int. J. Syst. Evol. Microbiol.">
        <title>The Global Catalogue of Microorganisms (GCM) 10K type strain sequencing project: providing services to taxonomists for standard genome sequencing and annotation.</title>
        <authorList>
            <consortium name="The Broad Institute Genomics Platform"/>
            <consortium name="The Broad Institute Genome Sequencing Center for Infectious Disease"/>
            <person name="Wu L."/>
            <person name="Ma J."/>
        </authorList>
    </citation>
    <scope>NUCLEOTIDE SEQUENCE [LARGE SCALE GENOMIC DNA]</scope>
    <source>
        <strain evidence="3">KCTC 42143</strain>
    </source>
</reference>
<dbReference type="EMBL" id="JBHUFF010000002">
    <property type="protein sequence ID" value="MFD1798284.1"/>
    <property type="molecule type" value="Genomic_DNA"/>
</dbReference>
<organism evidence="2 3">
    <name type="scientific">Carnobacterium antarcticum</name>
    <dbReference type="NCBI Taxonomy" id="2126436"/>
    <lineage>
        <taxon>Bacteria</taxon>
        <taxon>Bacillati</taxon>
        <taxon>Bacillota</taxon>
        <taxon>Bacilli</taxon>
        <taxon>Lactobacillales</taxon>
        <taxon>Carnobacteriaceae</taxon>
        <taxon>Carnobacterium</taxon>
    </lineage>
</organism>
<evidence type="ECO:0000313" key="3">
    <source>
        <dbReference type="Proteomes" id="UP001597285"/>
    </source>
</evidence>
<evidence type="ECO:0000259" key="1">
    <source>
        <dbReference type="PROSITE" id="PS51372"/>
    </source>
</evidence>
<dbReference type="InterPro" id="IPR011608">
    <property type="entry name" value="PRD"/>
</dbReference>
<proteinExistence type="predicted"/>
<feature type="domain" description="PRD" evidence="1">
    <location>
        <begin position="10"/>
        <end position="115"/>
    </location>
</feature>
<protein>
    <recommendedName>
        <fullName evidence="1">PRD domain-containing protein</fullName>
    </recommendedName>
</protein>
<accession>A0ABW4NIT4</accession>
<dbReference type="Proteomes" id="UP001597285">
    <property type="component" value="Unassembled WGS sequence"/>
</dbReference>
<dbReference type="InterPro" id="IPR036634">
    <property type="entry name" value="PRD_sf"/>
</dbReference>
<evidence type="ECO:0000313" key="2">
    <source>
        <dbReference type="EMBL" id="MFD1798284.1"/>
    </source>
</evidence>
<keyword evidence="3" id="KW-1185">Reference proteome</keyword>